<dbReference type="EMBL" id="CZQA01000011">
    <property type="protein sequence ID" value="CUS38319.1"/>
    <property type="molecule type" value="Genomic_DNA"/>
</dbReference>
<keyword evidence="2" id="KW-1185">Reference proteome</keyword>
<evidence type="ECO:0000313" key="1">
    <source>
        <dbReference type="EMBL" id="CUS38319.1"/>
    </source>
</evidence>
<dbReference type="RefSeq" id="WP_090750738.1">
    <property type="nucleotide sequence ID" value="NZ_CZQA01000011.1"/>
</dbReference>
<proteinExistence type="predicted"/>
<gene>
    <name evidence="1" type="ORF">COMA1_50043</name>
</gene>
<dbReference type="AlphaFoldDB" id="A0A0S4LM23"/>
<organism evidence="1 2">
    <name type="scientific">Candidatus Nitrospira nitrosa</name>
    <dbReference type="NCBI Taxonomy" id="1742972"/>
    <lineage>
        <taxon>Bacteria</taxon>
        <taxon>Pseudomonadati</taxon>
        <taxon>Nitrospirota</taxon>
        <taxon>Nitrospiria</taxon>
        <taxon>Nitrospirales</taxon>
        <taxon>Nitrospiraceae</taxon>
        <taxon>Nitrospira</taxon>
    </lineage>
</organism>
<name>A0A0S4LM23_9BACT</name>
<dbReference type="OrthoDB" id="9794040at2"/>
<dbReference type="Proteomes" id="UP000199032">
    <property type="component" value="Unassembled WGS sequence"/>
</dbReference>
<evidence type="ECO:0000313" key="2">
    <source>
        <dbReference type="Proteomes" id="UP000199032"/>
    </source>
</evidence>
<accession>A0A0S4LM23</accession>
<reference evidence="1 2" key="1">
    <citation type="submission" date="2015-10" db="EMBL/GenBank/DDBJ databases">
        <authorList>
            <person name="Gilbert D.G."/>
        </authorList>
    </citation>
    <scope>NUCLEOTIDE SEQUENCE [LARGE SCALE GENOMIC DNA]</scope>
    <source>
        <strain evidence="1">COMA1</strain>
    </source>
</reference>
<sequence>MDIEIGSNLYKNFNGTIEVEGVPQLQVARHPSTGALLVNFALFDLNGRMLAKVVDSTLMFNERRAYELAKTDKRLTMKEVDSGKVVLQLDVKEPQPVSLTQAEFYTMKGHLLQVTATEWKIEKQHKSGLTQDTQGGVVSIG</sequence>
<protein>
    <submittedName>
        <fullName evidence="1">Uncharacterized protein</fullName>
    </submittedName>
</protein>